<dbReference type="GO" id="GO:0005737">
    <property type="term" value="C:cytoplasm"/>
    <property type="evidence" value="ECO:0007669"/>
    <property type="project" value="UniProtKB-ARBA"/>
</dbReference>
<dbReference type="PANTHER" id="PTHR19308:SF14">
    <property type="entry name" value="START DOMAIN-CONTAINING PROTEIN"/>
    <property type="match status" value="1"/>
</dbReference>
<proteinExistence type="predicted"/>
<dbReference type="AlphaFoldDB" id="A0A068RUZ0"/>
<name>A0A068RUZ0_9FUNG</name>
<accession>A0A068RUZ0</accession>
<reference evidence="2" key="1">
    <citation type="submission" date="2013-08" db="EMBL/GenBank/DDBJ databases">
        <title>Gene expansion shapes genome architecture in the human pathogen Lichtheimia corymbifera: an evolutionary genomics analysis in the ancient terrestrial Mucorales (Mucoromycotina).</title>
        <authorList>
            <person name="Schwartze V.U."/>
            <person name="Winter S."/>
            <person name="Shelest E."/>
            <person name="Marcet-Houben M."/>
            <person name="Horn F."/>
            <person name="Wehner S."/>
            <person name="Hoffmann K."/>
            <person name="Riege K."/>
            <person name="Sammeth M."/>
            <person name="Nowrousian M."/>
            <person name="Valiante V."/>
            <person name="Linde J."/>
            <person name="Jacobsen I.D."/>
            <person name="Marz M."/>
            <person name="Brakhage A.A."/>
            <person name="Gabaldon T."/>
            <person name="Bocker S."/>
            <person name="Voigt K."/>
        </authorList>
    </citation>
    <scope>NUCLEOTIDE SEQUENCE [LARGE SCALE GENOMIC DNA]</scope>
    <source>
        <strain evidence="2">FSU 9682</strain>
    </source>
</reference>
<dbReference type="GO" id="GO:0008289">
    <property type="term" value="F:lipid binding"/>
    <property type="evidence" value="ECO:0007669"/>
    <property type="project" value="InterPro"/>
</dbReference>
<dbReference type="Proteomes" id="UP000027586">
    <property type="component" value="Unassembled WGS sequence"/>
</dbReference>
<dbReference type="PROSITE" id="PS50848">
    <property type="entry name" value="START"/>
    <property type="match status" value="1"/>
</dbReference>
<dbReference type="CDD" id="cd00177">
    <property type="entry name" value="START"/>
    <property type="match status" value="1"/>
</dbReference>
<evidence type="ECO:0000259" key="1">
    <source>
        <dbReference type="PROSITE" id="PS50848"/>
    </source>
</evidence>
<gene>
    <name evidence="2" type="ORF">LCOR_05158.1</name>
</gene>
<evidence type="ECO:0000313" key="3">
    <source>
        <dbReference type="Proteomes" id="UP000027586"/>
    </source>
</evidence>
<dbReference type="Pfam" id="PF01852">
    <property type="entry name" value="START"/>
    <property type="match status" value="1"/>
</dbReference>
<feature type="domain" description="START" evidence="1">
    <location>
        <begin position="17"/>
        <end position="185"/>
    </location>
</feature>
<sequence length="294" mass="33061">MTIEQHTEAIHKATTLVRELTSANLEGWSPQGEKNGTKVYTKEDGKLIRGDYVLKTSSFTYEQCAAVATSTIVRPMWDPSFDKAEQRRVIGADEGLYWVKCKAPWPITPRDFCVYAKVDHFKDENCILVTMTSVKDDQAVPPVQGCVRGTLHIAGWYIRKDPQGIAITYVNKSEFGGSFPASLMKLMASHIPQTIVRVAEFLTNYGFPPLHHSACITKESFDQKKMAYEATIKTDKPKDVVWYLAKQMYPKGVAIKTSPAALQDKVQVQTSENGHHRVTLLQVHQPVTITMKKK</sequence>
<organism evidence="2 3">
    <name type="scientific">Lichtheimia corymbifera JMRC:FSU:9682</name>
    <dbReference type="NCBI Taxonomy" id="1263082"/>
    <lineage>
        <taxon>Eukaryota</taxon>
        <taxon>Fungi</taxon>
        <taxon>Fungi incertae sedis</taxon>
        <taxon>Mucoromycota</taxon>
        <taxon>Mucoromycotina</taxon>
        <taxon>Mucoromycetes</taxon>
        <taxon>Mucorales</taxon>
        <taxon>Lichtheimiaceae</taxon>
        <taxon>Lichtheimia</taxon>
    </lineage>
</organism>
<dbReference type="InterPro" id="IPR002913">
    <property type="entry name" value="START_lipid-bd_dom"/>
</dbReference>
<keyword evidence="3" id="KW-1185">Reference proteome</keyword>
<dbReference type="PANTHER" id="PTHR19308">
    <property type="entry name" value="PHOSPHATIDYLCHOLINE TRANSFER PROTEIN"/>
    <property type="match status" value="1"/>
</dbReference>
<dbReference type="Gene3D" id="3.30.530.20">
    <property type="match status" value="1"/>
</dbReference>
<dbReference type="OrthoDB" id="196858at2759"/>
<protein>
    <recommendedName>
        <fullName evidence="1">START domain-containing protein</fullName>
    </recommendedName>
</protein>
<dbReference type="VEuPathDB" id="FungiDB:LCOR_05158.1"/>
<comment type="caution">
    <text evidence="2">The sequence shown here is derived from an EMBL/GenBank/DDBJ whole genome shotgun (WGS) entry which is preliminary data.</text>
</comment>
<dbReference type="SUPFAM" id="SSF55961">
    <property type="entry name" value="Bet v1-like"/>
    <property type="match status" value="1"/>
</dbReference>
<dbReference type="InterPro" id="IPR023393">
    <property type="entry name" value="START-like_dom_sf"/>
</dbReference>
<dbReference type="InterPro" id="IPR051213">
    <property type="entry name" value="START_lipid_transfer"/>
</dbReference>
<evidence type="ECO:0000313" key="2">
    <source>
        <dbReference type="EMBL" id="CDH53849.1"/>
    </source>
</evidence>
<dbReference type="EMBL" id="CBTN010000020">
    <property type="protein sequence ID" value="CDH53849.1"/>
    <property type="molecule type" value="Genomic_DNA"/>
</dbReference>